<evidence type="ECO:0000259" key="9">
    <source>
        <dbReference type="PROSITE" id="PS50928"/>
    </source>
</evidence>
<feature type="transmembrane region" description="Helical" evidence="7">
    <location>
        <begin position="301"/>
        <end position="320"/>
    </location>
</feature>
<feature type="transmembrane region" description="Helical" evidence="7">
    <location>
        <begin position="37"/>
        <end position="63"/>
    </location>
</feature>
<dbReference type="InterPro" id="IPR035906">
    <property type="entry name" value="MetI-like_sf"/>
</dbReference>
<dbReference type="Gene3D" id="1.10.3720.10">
    <property type="entry name" value="MetI-like"/>
    <property type="match status" value="1"/>
</dbReference>
<comment type="subcellular location">
    <subcellularLocation>
        <location evidence="1 7">Cell membrane</location>
        <topology evidence="1 7">Multi-pass membrane protein</topology>
    </subcellularLocation>
</comment>
<dbReference type="GO" id="GO:0055085">
    <property type="term" value="P:transmembrane transport"/>
    <property type="evidence" value="ECO:0007669"/>
    <property type="project" value="InterPro"/>
</dbReference>
<proteinExistence type="inferred from homology"/>
<keyword evidence="5 7" id="KW-1133">Transmembrane helix</keyword>
<feature type="domain" description="ABC transmembrane type-1" evidence="9">
    <location>
        <begin position="98"/>
        <end position="319"/>
    </location>
</feature>
<feature type="region of interest" description="Disordered" evidence="8">
    <location>
        <begin position="1"/>
        <end position="21"/>
    </location>
</feature>
<evidence type="ECO:0000256" key="4">
    <source>
        <dbReference type="ARBA" id="ARBA00022692"/>
    </source>
</evidence>
<evidence type="ECO:0000313" key="11">
    <source>
        <dbReference type="Proteomes" id="UP000469185"/>
    </source>
</evidence>
<evidence type="ECO:0000256" key="7">
    <source>
        <dbReference type="RuleBase" id="RU363032"/>
    </source>
</evidence>
<dbReference type="Pfam" id="PF00528">
    <property type="entry name" value="BPD_transp_1"/>
    <property type="match status" value="1"/>
</dbReference>
<sequence>MTLGTSRPSHRTRGRVRRPLTRRPLTRSRRDDLTGRLLVSPTVLVVFLVVVLPFFAVVAFGFLNVRLVDIPRISLFDLEFTVDNFSTVLSSTVFWTSFRTTAIYATATTLGAIAAGLAVAIALRHPFPGRGLIRALVLIPYVLPIVAATTIWKTLLNSQYGVVNAFGTEFLGWDGPIAFLSTTSQTFLGIPVPVTLVVVVLFEIWKTAPLAFLFITARLQVIPGELEEAASIDGASITQRFRYIVMPQLRGVVALLILLRFIWSFQSFNDIYLLTGGAGGTQVMAIKVYDELITRANIGTAAAYGLVMTVILAVLMAVYVRANRAENIG</sequence>
<dbReference type="InterPro" id="IPR050809">
    <property type="entry name" value="UgpAE/MalFG_permease"/>
</dbReference>
<feature type="transmembrane region" description="Helical" evidence="7">
    <location>
        <begin position="249"/>
        <end position="265"/>
    </location>
</feature>
<dbReference type="PANTHER" id="PTHR43227:SF8">
    <property type="entry name" value="DIACETYLCHITOBIOSE UPTAKE SYSTEM PERMEASE PROTEIN DASB"/>
    <property type="match status" value="1"/>
</dbReference>
<feature type="compositionally biased region" description="Basic residues" evidence="8">
    <location>
        <begin position="8"/>
        <end position="21"/>
    </location>
</feature>
<comment type="caution">
    <text evidence="10">The sequence shown here is derived from an EMBL/GenBank/DDBJ whole genome shotgun (WGS) entry which is preliminary data.</text>
</comment>
<dbReference type="SUPFAM" id="SSF161098">
    <property type="entry name" value="MetI-like"/>
    <property type="match status" value="1"/>
</dbReference>
<dbReference type="Proteomes" id="UP000469185">
    <property type="component" value="Unassembled WGS sequence"/>
</dbReference>
<reference evidence="10 11" key="1">
    <citation type="submission" date="2020-02" db="EMBL/GenBank/DDBJ databases">
        <authorList>
            <person name="Li X.-J."/>
            <person name="Feng X.-M."/>
        </authorList>
    </citation>
    <scope>NUCLEOTIDE SEQUENCE [LARGE SCALE GENOMIC DNA]</scope>
    <source>
        <strain evidence="10 11">CGMCC 4.7225</strain>
    </source>
</reference>
<gene>
    <name evidence="10" type="ORF">G1H11_02700</name>
</gene>
<dbReference type="PROSITE" id="PS50928">
    <property type="entry name" value="ABC_TM1"/>
    <property type="match status" value="1"/>
</dbReference>
<name>A0A6N9YGY0_9ACTN</name>
<evidence type="ECO:0000256" key="6">
    <source>
        <dbReference type="ARBA" id="ARBA00023136"/>
    </source>
</evidence>
<evidence type="ECO:0000256" key="8">
    <source>
        <dbReference type="SAM" id="MobiDB-lite"/>
    </source>
</evidence>
<dbReference type="AlphaFoldDB" id="A0A6N9YGY0"/>
<organism evidence="10 11">
    <name type="scientific">Phytoactinopolyspora alkaliphila</name>
    <dbReference type="NCBI Taxonomy" id="1783498"/>
    <lineage>
        <taxon>Bacteria</taxon>
        <taxon>Bacillati</taxon>
        <taxon>Actinomycetota</taxon>
        <taxon>Actinomycetes</taxon>
        <taxon>Jiangellales</taxon>
        <taxon>Jiangellaceae</taxon>
        <taxon>Phytoactinopolyspora</taxon>
    </lineage>
</organism>
<dbReference type="CDD" id="cd06261">
    <property type="entry name" value="TM_PBP2"/>
    <property type="match status" value="1"/>
</dbReference>
<dbReference type="PANTHER" id="PTHR43227">
    <property type="entry name" value="BLL4140 PROTEIN"/>
    <property type="match status" value="1"/>
</dbReference>
<feature type="transmembrane region" description="Helical" evidence="7">
    <location>
        <begin position="176"/>
        <end position="202"/>
    </location>
</feature>
<keyword evidence="2 7" id="KW-0813">Transport</keyword>
<evidence type="ECO:0000256" key="3">
    <source>
        <dbReference type="ARBA" id="ARBA00022475"/>
    </source>
</evidence>
<feature type="transmembrane region" description="Helical" evidence="7">
    <location>
        <begin position="102"/>
        <end position="123"/>
    </location>
</feature>
<keyword evidence="6 7" id="KW-0472">Membrane</keyword>
<comment type="similarity">
    <text evidence="7">Belongs to the binding-protein-dependent transport system permease family.</text>
</comment>
<dbReference type="EMBL" id="JAAGOB010000001">
    <property type="protein sequence ID" value="NED94212.1"/>
    <property type="molecule type" value="Genomic_DNA"/>
</dbReference>
<protein>
    <submittedName>
        <fullName evidence="10">Sugar ABC transporter permease</fullName>
    </submittedName>
</protein>
<accession>A0A6N9YGY0</accession>
<evidence type="ECO:0000256" key="1">
    <source>
        <dbReference type="ARBA" id="ARBA00004651"/>
    </source>
</evidence>
<feature type="transmembrane region" description="Helical" evidence="7">
    <location>
        <begin position="135"/>
        <end position="156"/>
    </location>
</feature>
<evidence type="ECO:0000256" key="5">
    <source>
        <dbReference type="ARBA" id="ARBA00022989"/>
    </source>
</evidence>
<keyword evidence="3" id="KW-1003">Cell membrane</keyword>
<evidence type="ECO:0000313" key="10">
    <source>
        <dbReference type="EMBL" id="NED94212.1"/>
    </source>
</evidence>
<dbReference type="GO" id="GO:0005886">
    <property type="term" value="C:plasma membrane"/>
    <property type="evidence" value="ECO:0007669"/>
    <property type="project" value="UniProtKB-SubCell"/>
</dbReference>
<evidence type="ECO:0000256" key="2">
    <source>
        <dbReference type="ARBA" id="ARBA00022448"/>
    </source>
</evidence>
<keyword evidence="4 7" id="KW-0812">Transmembrane</keyword>
<dbReference type="InterPro" id="IPR000515">
    <property type="entry name" value="MetI-like"/>
</dbReference>
<keyword evidence="11" id="KW-1185">Reference proteome</keyword>